<dbReference type="OrthoDB" id="1405469at2759"/>
<proteinExistence type="inferred from homology"/>
<dbReference type="EMBL" id="OU895880">
    <property type="protein sequence ID" value="CAG9812267.1"/>
    <property type="molecule type" value="Genomic_DNA"/>
</dbReference>
<dbReference type="PANTHER" id="PTHR11042:SF187">
    <property type="entry name" value="EUKARYOTIC TRANSLATION INITIATION FACTOR 2-ALPHA KINASE 2"/>
    <property type="match status" value="1"/>
</dbReference>
<dbReference type="InterPro" id="IPR050339">
    <property type="entry name" value="CC_SR_Kinase"/>
</dbReference>
<organism evidence="12 13">
    <name type="scientific">Chironomus riparius</name>
    <dbReference type="NCBI Taxonomy" id="315576"/>
    <lineage>
        <taxon>Eukaryota</taxon>
        <taxon>Metazoa</taxon>
        <taxon>Ecdysozoa</taxon>
        <taxon>Arthropoda</taxon>
        <taxon>Hexapoda</taxon>
        <taxon>Insecta</taxon>
        <taxon>Pterygota</taxon>
        <taxon>Neoptera</taxon>
        <taxon>Endopterygota</taxon>
        <taxon>Diptera</taxon>
        <taxon>Nematocera</taxon>
        <taxon>Chironomoidea</taxon>
        <taxon>Chironomidae</taxon>
        <taxon>Chironominae</taxon>
        <taxon>Chironomus</taxon>
    </lineage>
</organism>
<dbReference type="GO" id="GO:0005634">
    <property type="term" value="C:nucleus"/>
    <property type="evidence" value="ECO:0007669"/>
    <property type="project" value="TreeGrafter"/>
</dbReference>
<evidence type="ECO:0000256" key="9">
    <source>
        <dbReference type="ARBA" id="ARBA00042914"/>
    </source>
</evidence>
<evidence type="ECO:0000256" key="10">
    <source>
        <dbReference type="SAM" id="Coils"/>
    </source>
</evidence>
<keyword evidence="7" id="KW-0067">ATP-binding</keyword>
<evidence type="ECO:0000256" key="4">
    <source>
        <dbReference type="ARBA" id="ARBA00022679"/>
    </source>
</evidence>
<dbReference type="Gene3D" id="1.10.510.10">
    <property type="entry name" value="Transferase(Phosphotransferase) domain 1"/>
    <property type="match status" value="1"/>
</dbReference>
<reference evidence="12" key="1">
    <citation type="submission" date="2022-01" db="EMBL/GenBank/DDBJ databases">
        <authorList>
            <person name="King R."/>
        </authorList>
    </citation>
    <scope>NUCLEOTIDE SEQUENCE</scope>
</reference>
<evidence type="ECO:0000256" key="1">
    <source>
        <dbReference type="ARBA" id="ARBA00012513"/>
    </source>
</evidence>
<evidence type="ECO:0000256" key="2">
    <source>
        <dbReference type="ARBA" id="ARBA00022527"/>
    </source>
</evidence>
<feature type="coiled-coil region" evidence="10">
    <location>
        <begin position="538"/>
        <end position="565"/>
    </location>
</feature>
<keyword evidence="5" id="KW-0547">Nucleotide-binding</keyword>
<dbReference type="Proteomes" id="UP001153620">
    <property type="component" value="Chromosome 4"/>
</dbReference>
<gene>
    <name evidence="12" type="ORF">CHIRRI_LOCUS15072</name>
</gene>
<protein>
    <recommendedName>
        <fullName evidence="1">non-specific serine/threonine protein kinase</fullName>
        <ecNumber evidence="1">2.7.11.1</ecNumber>
    </recommendedName>
    <alternativeName>
        <fullName evidence="9">Heme-regulated eukaryotic initiation factor eIF-2-alpha kinase</fullName>
    </alternativeName>
</protein>
<keyword evidence="13" id="KW-1185">Reference proteome</keyword>
<evidence type="ECO:0000256" key="5">
    <source>
        <dbReference type="ARBA" id="ARBA00022741"/>
    </source>
</evidence>
<dbReference type="PANTHER" id="PTHR11042">
    <property type="entry name" value="EUKARYOTIC TRANSLATION INITIATION FACTOR 2-ALPHA KINASE EIF2-ALPHA KINASE -RELATED"/>
    <property type="match status" value="1"/>
</dbReference>
<evidence type="ECO:0000256" key="8">
    <source>
        <dbReference type="ARBA" id="ARBA00037982"/>
    </source>
</evidence>
<keyword evidence="6" id="KW-0418">Kinase</keyword>
<dbReference type="AlphaFoldDB" id="A0A9N9WZT7"/>
<dbReference type="SMART" id="SM00220">
    <property type="entry name" value="S_TKc"/>
    <property type="match status" value="1"/>
</dbReference>
<evidence type="ECO:0000259" key="11">
    <source>
        <dbReference type="PROSITE" id="PS50011"/>
    </source>
</evidence>
<dbReference type="GO" id="GO:0005737">
    <property type="term" value="C:cytoplasm"/>
    <property type="evidence" value="ECO:0007669"/>
    <property type="project" value="TreeGrafter"/>
</dbReference>
<dbReference type="GO" id="GO:0004694">
    <property type="term" value="F:eukaryotic translation initiation factor 2alpha kinase activity"/>
    <property type="evidence" value="ECO:0007669"/>
    <property type="project" value="TreeGrafter"/>
</dbReference>
<keyword evidence="4" id="KW-0808">Transferase</keyword>
<dbReference type="SUPFAM" id="SSF56112">
    <property type="entry name" value="Protein kinase-like (PK-like)"/>
    <property type="match status" value="1"/>
</dbReference>
<dbReference type="Pfam" id="PF22949">
    <property type="entry name" value="HRI2_3H"/>
    <property type="match status" value="1"/>
</dbReference>
<evidence type="ECO:0000256" key="3">
    <source>
        <dbReference type="ARBA" id="ARBA00022553"/>
    </source>
</evidence>
<dbReference type="InterPro" id="IPR011009">
    <property type="entry name" value="Kinase-like_dom_sf"/>
</dbReference>
<evidence type="ECO:0000313" key="13">
    <source>
        <dbReference type="Proteomes" id="UP001153620"/>
    </source>
</evidence>
<dbReference type="PROSITE" id="PS00108">
    <property type="entry name" value="PROTEIN_KINASE_ST"/>
    <property type="match status" value="1"/>
</dbReference>
<dbReference type="Pfam" id="PF00069">
    <property type="entry name" value="Pkinase"/>
    <property type="match status" value="1"/>
</dbReference>
<dbReference type="InterPro" id="IPR000719">
    <property type="entry name" value="Prot_kinase_dom"/>
</dbReference>
<dbReference type="Gene3D" id="3.30.200.20">
    <property type="entry name" value="Phosphorylase Kinase, domain 1"/>
    <property type="match status" value="1"/>
</dbReference>
<sequence length="568" mass="65443">MPSSTDSENSDNDSWANLKTNKNFDEKTNKLVLVRRKLSTKNQDEIDTGKTIILDALTPSTPYSLLVQSLIKQLCNFIEGNKNKSNELYQKICLKLHELRMIDESYQKNEFENIRSSYETAINALVKIARENTLPNNNIVEFPLNGEPQHALEWSRYYKDFEEIEKIAHGGFADVFKARHKLDNHIYAIKKILIKSTSVKNILPHLKEVKTFASLNHLNVVPYKSCWLEPLISFESHSRLATHEEESWETRNESANIRITQSNDSLRLNTYNNESFSINFEYSENHQSAKSVLSSIPSNNNESLSNLERIRRLNLSNCSSESKSLIPHVKLAWSVLFIQMKLCEKTLRNFLDERNECESFKSYYESFNLNGDNMTSIAMSIFQQICNGLEYIHNRSIVHHDLKPGNVFVSFDSSSILFQLGDFGLSCPLDSNEMVSHYGFGTRLYAAKEQLEGRICTKKSDIYSLGVILIELLLRCKTFMECSNKVNCLKKGEILSEIEPNLCLFITRLLSNRSDLRPEITEIKNKISHYIDNCSTEVVRLKNIIDEKDARIDKLMEEIKALKKQLTN</sequence>
<accession>A0A9N9WZT7</accession>
<dbReference type="InterPro" id="IPR008271">
    <property type="entry name" value="Ser/Thr_kinase_AS"/>
</dbReference>
<evidence type="ECO:0000256" key="7">
    <source>
        <dbReference type="ARBA" id="ARBA00022840"/>
    </source>
</evidence>
<feature type="domain" description="Protein kinase" evidence="11">
    <location>
        <begin position="161"/>
        <end position="531"/>
    </location>
</feature>
<keyword evidence="2" id="KW-0723">Serine/threonine-protein kinase</keyword>
<name>A0A9N9WZT7_9DIPT</name>
<evidence type="ECO:0000256" key="6">
    <source>
        <dbReference type="ARBA" id="ARBA00022777"/>
    </source>
</evidence>
<keyword evidence="3" id="KW-0597">Phosphoprotein</keyword>
<evidence type="ECO:0000313" key="12">
    <source>
        <dbReference type="EMBL" id="CAG9812267.1"/>
    </source>
</evidence>
<dbReference type="PROSITE" id="PS50011">
    <property type="entry name" value="PROTEIN_KINASE_DOM"/>
    <property type="match status" value="1"/>
</dbReference>
<dbReference type="InterPro" id="IPR054521">
    <property type="entry name" value="HRI2_3H"/>
</dbReference>
<keyword evidence="10" id="KW-0175">Coiled coil</keyword>
<dbReference type="GO" id="GO:0005524">
    <property type="term" value="F:ATP binding"/>
    <property type="evidence" value="ECO:0007669"/>
    <property type="project" value="UniProtKB-KW"/>
</dbReference>
<reference evidence="12" key="2">
    <citation type="submission" date="2022-10" db="EMBL/GenBank/DDBJ databases">
        <authorList>
            <consortium name="ENA_rothamsted_submissions"/>
            <consortium name="culmorum"/>
            <person name="King R."/>
        </authorList>
    </citation>
    <scope>NUCLEOTIDE SEQUENCE</scope>
</reference>
<comment type="similarity">
    <text evidence="8">Belongs to the protein kinase superfamily. Ser/Thr protein kinase family. GCN2 subfamily.</text>
</comment>
<dbReference type="EC" id="2.7.11.1" evidence="1"/>